<evidence type="ECO:0000256" key="2">
    <source>
        <dbReference type="RuleBase" id="RU003860"/>
    </source>
</evidence>
<evidence type="ECO:0000313" key="4">
    <source>
        <dbReference type="Proteomes" id="UP000319342"/>
    </source>
</evidence>
<dbReference type="EMBL" id="CP036290">
    <property type="protein sequence ID" value="QDU84436.1"/>
    <property type="molecule type" value="Genomic_DNA"/>
</dbReference>
<dbReference type="InterPro" id="IPR036065">
    <property type="entry name" value="BolA-like_sf"/>
</dbReference>
<keyword evidence="4" id="KW-1185">Reference proteome</keyword>
<dbReference type="Gene3D" id="3.30.300.90">
    <property type="entry name" value="BolA-like"/>
    <property type="match status" value="1"/>
</dbReference>
<protein>
    <submittedName>
        <fullName evidence="3">BolA-like protein</fullName>
    </submittedName>
</protein>
<dbReference type="Pfam" id="PF01722">
    <property type="entry name" value="BolA"/>
    <property type="match status" value="1"/>
</dbReference>
<dbReference type="PANTHER" id="PTHR46229:SF2">
    <property type="entry name" value="BOLA-LIKE PROTEIN 1"/>
    <property type="match status" value="1"/>
</dbReference>
<dbReference type="InterPro" id="IPR002634">
    <property type="entry name" value="BolA"/>
</dbReference>
<dbReference type="RefSeq" id="WP_145185964.1">
    <property type="nucleotide sequence ID" value="NZ_CP036290.1"/>
</dbReference>
<dbReference type="AlphaFoldDB" id="A0A518CYY4"/>
<dbReference type="PANTHER" id="PTHR46229">
    <property type="entry name" value="BOLA TRANSCRIPTION REGULATOR"/>
    <property type="match status" value="1"/>
</dbReference>
<reference evidence="3 4" key="1">
    <citation type="submission" date="2019-02" db="EMBL/GenBank/DDBJ databases">
        <title>Deep-cultivation of Planctomycetes and their phenomic and genomic characterization uncovers novel biology.</title>
        <authorList>
            <person name="Wiegand S."/>
            <person name="Jogler M."/>
            <person name="Boedeker C."/>
            <person name="Pinto D."/>
            <person name="Vollmers J."/>
            <person name="Rivas-Marin E."/>
            <person name="Kohn T."/>
            <person name="Peeters S.H."/>
            <person name="Heuer A."/>
            <person name="Rast P."/>
            <person name="Oberbeckmann S."/>
            <person name="Bunk B."/>
            <person name="Jeske O."/>
            <person name="Meyerdierks A."/>
            <person name="Storesund J.E."/>
            <person name="Kallscheuer N."/>
            <person name="Luecker S."/>
            <person name="Lage O.M."/>
            <person name="Pohl T."/>
            <person name="Merkel B.J."/>
            <person name="Hornburger P."/>
            <person name="Mueller R.-W."/>
            <person name="Bruemmer F."/>
            <person name="Labrenz M."/>
            <person name="Spormann A.M."/>
            <person name="Op den Camp H."/>
            <person name="Overmann J."/>
            <person name="Amann R."/>
            <person name="Jetten M.S.M."/>
            <person name="Mascher T."/>
            <person name="Medema M.H."/>
            <person name="Devos D.P."/>
            <person name="Kaster A.-K."/>
            <person name="Ovreas L."/>
            <person name="Rohde M."/>
            <person name="Galperin M.Y."/>
            <person name="Jogler C."/>
        </authorList>
    </citation>
    <scope>NUCLEOTIDE SEQUENCE [LARGE SCALE GENOMIC DNA]</scope>
    <source>
        <strain evidence="3 4">Pla163</strain>
    </source>
</reference>
<comment type="similarity">
    <text evidence="1 2">Belongs to the BolA/IbaG family.</text>
</comment>
<gene>
    <name evidence="3" type="ORF">Pla163_15460</name>
</gene>
<dbReference type="Proteomes" id="UP000319342">
    <property type="component" value="Chromosome"/>
</dbReference>
<proteinExistence type="inferred from homology"/>
<dbReference type="PIRSF" id="PIRSF003113">
    <property type="entry name" value="BolA"/>
    <property type="match status" value="1"/>
</dbReference>
<accession>A0A518CYY4</accession>
<dbReference type="SUPFAM" id="SSF82657">
    <property type="entry name" value="BolA-like"/>
    <property type="match status" value="1"/>
</dbReference>
<name>A0A518CYY4_9BACT</name>
<evidence type="ECO:0000256" key="1">
    <source>
        <dbReference type="ARBA" id="ARBA00005578"/>
    </source>
</evidence>
<sequence length="76" mass="8240">MLLSTSQLKVILEREIPDAVVQVRDLTGTSDHFAVDVTSPIFDGKSIIDQHKIVHAACGEHLGGAIHALQIKTRTP</sequence>
<dbReference type="OrthoDB" id="9796738at2"/>
<organism evidence="3 4">
    <name type="scientific">Rohdeia mirabilis</name>
    <dbReference type="NCBI Taxonomy" id="2528008"/>
    <lineage>
        <taxon>Bacteria</taxon>
        <taxon>Pseudomonadati</taxon>
        <taxon>Planctomycetota</taxon>
        <taxon>Planctomycetia</taxon>
        <taxon>Planctomycetia incertae sedis</taxon>
        <taxon>Rohdeia</taxon>
    </lineage>
</organism>
<dbReference type="InterPro" id="IPR050961">
    <property type="entry name" value="BolA/IbaG_stress_morph_reg"/>
</dbReference>
<evidence type="ECO:0000313" key="3">
    <source>
        <dbReference type="EMBL" id="QDU84436.1"/>
    </source>
</evidence>